<keyword evidence="8" id="KW-1185">Reference proteome</keyword>
<keyword evidence="1" id="KW-0812">Transmembrane</keyword>
<protein>
    <recommendedName>
        <fullName evidence="6">ABC transporter domain-containing protein</fullName>
    </recommendedName>
</protein>
<dbReference type="InterPro" id="IPR036640">
    <property type="entry name" value="ABC1_TM_sf"/>
</dbReference>
<dbReference type="PANTHER" id="PTHR24223:SF399">
    <property type="entry name" value="ABC TRANSPORTER ATNG"/>
    <property type="match status" value="1"/>
</dbReference>
<keyword evidence="5" id="KW-0472">Membrane</keyword>
<dbReference type="Gene3D" id="3.40.50.300">
    <property type="entry name" value="P-loop containing nucleotide triphosphate hydrolases"/>
    <property type="match status" value="1"/>
</dbReference>
<dbReference type="InterPro" id="IPR027417">
    <property type="entry name" value="P-loop_NTPase"/>
</dbReference>
<evidence type="ECO:0000259" key="6">
    <source>
        <dbReference type="Pfam" id="PF00005"/>
    </source>
</evidence>
<dbReference type="STRING" id="1196081.A0A364L9Y6"/>
<proteinExistence type="predicted"/>
<evidence type="ECO:0000256" key="3">
    <source>
        <dbReference type="ARBA" id="ARBA00022840"/>
    </source>
</evidence>
<evidence type="ECO:0000256" key="5">
    <source>
        <dbReference type="ARBA" id="ARBA00023136"/>
    </source>
</evidence>
<comment type="caution">
    <text evidence="7">The sequence shown here is derived from an EMBL/GenBank/DDBJ whole genome shotgun (WGS) entry which is preliminary data.</text>
</comment>
<dbReference type="RefSeq" id="XP_040737097.1">
    <property type="nucleotide sequence ID" value="XM_040881417.1"/>
</dbReference>
<evidence type="ECO:0000256" key="2">
    <source>
        <dbReference type="ARBA" id="ARBA00022741"/>
    </source>
</evidence>
<gene>
    <name evidence="7" type="ORF">BHQ10_008595</name>
</gene>
<evidence type="ECO:0000313" key="8">
    <source>
        <dbReference type="Proteomes" id="UP000249363"/>
    </source>
</evidence>
<dbReference type="EMBL" id="MIKG01000020">
    <property type="protein sequence ID" value="RAO72583.1"/>
    <property type="molecule type" value="Genomic_DNA"/>
</dbReference>
<dbReference type="GeneID" id="63797809"/>
<dbReference type="AlphaFoldDB" id="A0A364L9Y6"/>
<dbReference type="Pfam" id="PF00005">
    <property type="entry name" value="ABC_tran"/>
    <property type="match status" value="1"/>
</dbReference>
<dbReference type="SUPFAM" id="SSF90123">
    <property type="entry name" value="ABC transporter transmembrane region"/>
    <property type="match status" value="1"/>
</dbReference>
<dbReference type="GO" id="GO:0042626">
    <property type="term" value="F:ATPase-coupled transmembrane transporter activity"/>
    <property type="evidence" value="ECO:0007669"/>
    <property type="project" value="TreeGrafter"/>
</dbReference>
<evidence type="ECO:0000313" key="7">
    <source>
        <dbReference type="EMBL" id="RAO72583.1"/>
    </source>
</evidence>
<dbReference type="Gene3D" id="1.20.1560.10">
    <property type="entry name" value="ABC transporter type 1, transmembrane domain"/>
    <property type="match status" value="1"/>
</dbReference>
<name>A0A364L9Y6_TALAM</name>
<dbReference type="InterPro" id="IPR003439">
    <property type="entry name" value="ABC_transporter-like_ATP-bd"/>
</dbReference>
<dbReference type="OrthoDB" id="6500128at2759"/>
<reference evidence="7 8" key="1">
    <citation type="journal article" date="2017" name="Biotechnol. Biofuels">
        <title>Differential beta-glucosidase expression as a function of carbon source availability in Talaromyces amestolkiae: a genomic and proteomic approach.</title>
        <authorList>
            <person name="de Eugenio L.I."/>
            <person name="Mendez-Liter J.A."/>
            <person name="Nieto-Dominguez M."/>
            <person name="Alonso L."/>
            <person name="Gil-Munoz J."/>
            <person name="Barriuso J."/>
            <person name="Prieto A."/>
            <person name="Martinez M.J."/>
        </authorList>
    </citation>
    <scope>NUCLEOTIDE SEQUENCE [LARGE SCALE GENOMIC DNA]</scope>
    <source>
        <strain evidence="7 8">CIB</strain>
    </source>
</reference>
<dbReference type="GO" id="GO:0016887">
    <property type="term" value="F:ATP hydrolysis activity"/>
    <property type="evidence" value="ECO:0007669"/>
    <property type="project" value="InterPro"/>
</dbReference>
<evidence type="ECO:0000256" key="4">
    <source>
        <dbReference type="ARBA" id="ARBA00022989"/>
    </source>
</evidence>
<organism evidence="7 8">
    <name type="scientific">Talaromyces amestolkiae</name>
    <dbReference type="NCBI Taxonomy" id="1196081"/>
    <lineage>
        <taxon>Eukaryota</taxon>
        <taxon>Fungi</taxon>
        <taxon>Dikarya</taxon>
        <taxon>Ascomycota</taxon>
        <taxon>Pezizomycotina</taxon>
        <taxon>Eurotiomycetes</taxon>
        <taxon>Eurotiomycetidae</taxon>
        <taxon>Eurotiales</taxon>
        <taxon>Trichocomaceae</taxon>
        <taxon>Talaromyces</taxon>
        <taxon>Talaromyces sect. Talaromyces</taxon>
    </lineage>
</organism>
<accession>A0A364L9Y6</accession>
<feature type="domain" description="ABC transporter" evidence="6">
    <location>
        <begin position="159"/>
        <end position="257"/>
    </location>
</feature>
<sequence>METCAGLVTIRAHQWQTISKREFHEQLDRSQEPIYLLYGVQRWLQLTLDLVVTGLSVTVAGVALGIRDKTSVGAIGVAFLNMTTLGETMTKLLTSWISLEVFLGAIARIETFQRDTSEESNVTSSIDVPPAWPSSGEIKFENVSSSYSSVTEKPIWSVNGLNLTINTGEKVAICGRSGSGKSTLMLTLLSLMETRNGTIVIDGIDISHVKPSVLRSRLHVISQDTYIHGDTVRDALDPERTSSDDIIWSIINECALKQKIEFTQARFCG</sequence>
<keyword evidence="4" id="KW-1133">Transmembrane helix</keyword>
<dbReference type="InterPro" id="IPR050173">
    <property type="entry name" value="ABC_transporter_C-like"/>
</dbReference>
<dbReference type="SUPFAM" id="SSF52540">
    <property type="entry name" value="P-loop containing nucleoside triphosphate hydrolases"/>
    <property type="match status" value="1"/>
</dbReference>
<evidence type="ECO:0000256" key="1">
    <source>
        <dbReference type="ARBA" id="ARBA00022692"/>
    </source>
</evidence>
<keyword evidence="3" id="KW-0067">ATP-binding</keyword>
<dbReference type="GO" id="GO:0005524">
    <property type="term" value="F:ATP binding"/>
    <property type="evidence" value="ECO:0007669"/>
    <property type="project" value="UniProtKB-KW"/>
</dbReference>
<dbReference type="GO" id="GO:0016020">
    <property type="term" value="C:membrane"/>
    <property type="evidence" value="ECO:0007669"/>
    <property type="project" value="InterPro"/>
</dbReference>
<dbReference type="Proteomes" id="UP000249363">
    <property type="component" value="Unassembled WGS sequence"/>
</dbReference>
<keyword evidence="2" id="KW-0547">Nucleotide-binding</keyword>
<dbReference type="PANTHER" id="PTHR24223">
    <property type="entry name" value="ATP-BINDING CASSETTE SUB-FAMILY C"/>
    <property type="match status" value="1"/>
</dbReference>